<proteinExistence type="predicted"/>
<keyword evidence="3" id="KW-1185">Reference proteome</keyword>
<feature type="transmembrane region" description="Helical" evidence="1">
    <location>
        <begin position="16"/>
        <end position="37"/>
    </location>
</feature>
<evidence type="ECO:0000313" key="3">
    <source>
        <dbReference type="Proteomes" id="UP000823736"/>
    </source>
</evidence>
<dbReference type="AlphaFoldDB" id="A0A8T4GVU1"/>
<dbReference type="EMBL" id="JAGGLC010000003">
    <property type="protein sequence ID" value="MBP1987019.1"/>
    <property type="molecule type" value="Genomic_DNA"/>
</dbReference>
<organism evidence="2 3">
    <name type="scientific">Halolamina salifodinae</name>
    <dbReference type="NCBI Taxonomy" id="1202767"/>
    <lineage>
        <taxon>Archaea</taxon>
        <taxon>Methanobacteriati</taxon>
        <taxon>Methanobacteriota</taxon>
        <taxon>Stenosarchaea group</taxon>
        <taxon>Halobacteria</taxon>
        <taxon>Halobacteriales</taxon>
        <taxon>Haloferacaceae</taxon>
    </lineage>
</organism>
<protein>
    <submittedName>
        <fullName evidence="2">Uncharacterized protein</fullName>
    </submittedName>
</protein>
<accession>A0A8T4GVU1</accession>
<comment type="caution">
    <text evidence="2">The sequence shown here is derived from an EMBL/GenBank/DDBJ whole genome shotgun (WGS) entry which is preliminary data.</text>
</comment>
<reference evidence="2" key="1">
    <citation type="submission" date="2021-03" db="EMBL/GenBank/DDBJ databases">
        <title>Genomic Encyclopedia of Type Strains, Phase IV (KMG-IV): sequencing the most valuable type-strain genomes for metagenomic binning, comparative biology and taxonomic classification.</title>
        <authorList>
            <person name="Goeker M."/>
        </authorList>
    </citation>
    <scope>NUCLEOTIDE SEQUENCE</scope>
    <source>
        <strain evidence="2">DSM 26232</strain>
    </source>
</reference>
<dbReference type="Proteomes" id="UP000823736">
    <property type="component" value="Unassembled WGS sequence"/>
</dbReference>
<keyword evidence="1" id="KW-0812">Transmembrane</keyword>
<name>A0A8T4GVU1_9EURY</name>
<sequence length="38" mass="4348">MADSPTEEDQRYAKQLFALIVFWLVLVLGAGVLMVYFL</sequence>
<evidence type="ECO:0000256" key="1">
    <source>
        <dbReference type="SAM" id="Phobius"/>
    </source>
</evidence>
<gene>
    <name evidence="2" type="ORF">J2753_001517</name>
</gene>
<keyword evidence="1" id="KW-1133">Transmembrane helix</keyword>
<keyword evidence="1" id="KW-0472">Membrane</keyword>
<evidence type="ECO:0000313" key="2">
    <source>
        <dbReference type="EMBL" id="MBP1987019.1"/>
    </source>
</evidence>